<dbReference type="InterPro" id="IPR008587">
    <property type="entry name" value="FPP_plant"/>
</dbReference>
<comment type="similarity">
    <text evidence="1">Belongs to the FPP family.</text>
</comment>
<evidence type="ECO:0000256" key="3">
    <source>
        <dbReference type="SAM" id="Coils"/>
    </source>
</evidence>
<feature type="coiled-coil region" evidence="3">
    <location>
        <begin position="56"/>
        <end position="129"/>
    </location>
</feature>
<evidence type="ECO:0000256" key="1">
    <source>
        <dbReference type="ARBA" id="ARBA00005921"/>
    </source>
</evidence>
<dbReference type="Proteomes" id="UP001311915">
    <property type="component" value="Unassembled WGS sequence"/>
</dbReference>
<reference evidence="5 6" key="1">
    <citation type="submission" date="2023-10" db="EMBL/GenBank/DDBJ databases">
        <title>Genome-Wide Identification Analysis in wild type Solanum Pinnatisectum Reveals Some Genes Defensing Phytophthora Infestans.</title>
        <authorList>
            <person name="Sun C."/>
        </authorList>
    </citation>
    <scope>NUCLEOTIDE SEQUENCE [LARGE SCALE GENOMIC DNA]</scope>
    <source>
        <strain evidence="5">LQN</strain>
        <tissue evidence="5">Leaf</tissue>
    </source>
</reference>
<proteinExistence type="inferred from homology"/>
<feature type="region of interest" description="Disordered" evidence="4">
    <location>
        <begin position="1"/>
        <end position="27"/>
    </location>
</feature>
<organism evidence="5 6">
    <name type="scientific">Solanum pinnatisectum</name>
    <name type="common">tansyleaf nightshade</name>
    <dbReference type="NCBI Taxonomy" id="50273"/>
    <lineage>
        <taxon>Eukaryota</taxon>
        <taxon>Viridiplantae</taxon>
        <taxon>Streptophyta</taxon>
        <taxon>Embryophyta</taxon>
        <taxon>Tracheophyta</taxon>
        <taxon>Spermatophyta</taxon>
        <taxon>Magnoliopsida</taxon>
        <taxon>eudicotyledons</taxon>
        <taxon>Gunneridae</taxon>
        <taxon>Pentapetalae</taxon>
        <taxon>asterids</taxon>
        <taxon>lamiids</taxon>
        <taxon>Solanales</taxon>
        <taxon>Solanaceae</taxon>
        <taxon>Solanoideae</taxon>
        <taxon>Solaneae</taxon>
        <taxon>Solanum</taxon>
    </lineage>
</organism>
<dbReference type="AlphaFoldDB" id="A0AAV9LBH5"/>
<protein>
    <submittedName>
        <fullName evidence="5">Uncharacterized protein</fullName>
    </submittedName>
</protein>
<feature type="compositionally biased region" description="Polar residues" evidence="4">
    <location>
        <begin position="18"/>
        <end position="27"/>
    </location>
</feature>
<comment type="caution">
    <text evidence="5">The sequence shown here is derived from an EMBL/GenBank/DDBJ whole genome shotgun (WGS) entry which is preliminary data.</text>
</comment>
<keyword evidence="6" id="KW-1185">Reference proteome</keyword>
<evidence type="ECO:0000313" key="6">
    <source>
        <dbReference type="Proteomes" id="UP001311915"/>
    </source>
</evidence>
<feature type="compositionally biased region" description="Basic residues" evidence="4">
    <location>
        <begin position="1"/>
        <end position="11"/>
    </location>
</feature>
<evidence type="ECO:0000313" key="5">
    <source>
        <dbReference type="EMBL" id="KAK4722160.1"/>
    </source>
</evidence>
<evidence type="ECO:0000256" key="2">
    <source>
        <dbReference type="ARBA" id="ARBA00023054"/>
    </source>
</evidence>
<dbReference type="PANTHER" id="PTHR31580">
    <property type="entry name" value="FILAMENT-LIKE PLANT PROTEIN 4"/>
    <property type="match status" value="1"/>
</dbReference>
<evidence type="ECO:0000256" key="4">
    <source>
        <dbReference type="SAM" id="MobiDB-lite"/>
    </source>
</evidence>
<name>A0AAV9LBH5_9SOLN</name>
<dbReference type="EMBL" id="JAWPEI010000007">
    <property type="protein sequence ID" value="KAK4722160.1"/>
    <property type="molecule type" value="Genomic_DNA"/>
</dbReference>
<gene>
    <name evidence="5" type="ORF">R3W88_012393</name>
</gene>
<dbReference type="Pfam" id="PF05911">
    <property type="entry name" value="FPP"/>
    <property type="match status" value="1"/>
</dbReference>
<dbReference type="PANTHER" id="PTHR31580:SF4">
    <property type="entry name" value="FILAMENT-LIKE PLANT PROTEIN 6"/>
    <property type="match status" value="1"/>
</dbReference>
<accession>A0AAV9LBH5</accession>
<keyword evidence="2 3" id="KW-0175">Coiled coil</keyword>
<sequence>MNRVMKKRSSVAKRQAMAANSSGLENNQIGKLNAGATKKRSIVNIDTNTCEDLRYKTDLNEKLSAAQLEITNKESLAKQHAKIRNLKEEHEQKLHDVLQNKAKQFDKMKQEFEEKIANLDQQLLRTAAENSAISSSLQESFSMVIKLSEKKSQAEAEILNHVKGK</sequence>